<evidence type="ECO:0000256" key="11">
    <source>
        <dbReference type="ARBA" id="ARBA00023136"/>
    </source>
</evidence>
<keyword evidence="9" id="KW-0256">Endoplasmic reticulum</keyword>
<evidence type="ECO:0000256" key="7">
    <source>
        <dbReference type="ARBA" id="ARBA00022679"/>
    </source>
</evidence>
<protein>
    <recommendedName>
        <fullName evidence="5">Dol-P-Glc:Glc(2)Man(9)GlcNAc(2)-PP-Dol alpha-1,2-glucosyltransferase</fullName>
        <ecNumber evidence="4">2.4.1.256</ecNumber>
    </recommendedName>
    <alternativeName>
        <fullName evidence="12">Asparagine-linked glycosylation protein 10</fullName>
    </alternativeName>
</protein>
<dbReference type="PANTHER" id="PTHR12989">
    <property type="entry name" value="ALPHA-1,2-GLUCOSYLTRANSFERASE ALG10"/>
    <property type="match status" value="1"/>
</dbReference>
<feature type="transmembrane region" description="Helical" evidence="15">
    <location>
        <begin position="36"/>
        <end position="55"/>
    </location>
</feature>
<comment type="similarity">
    <text evidence="3">Belongs to the ALG10 glucosyltransferase family.</text>
</comment>
<name>A0AAE8MT11_9PEZI</name>
<feature type="transmembrane region" description="Helical" evidence="15">
    <location>
        <begin position="517"/>
        <end position="537"/>
    </location>
</feature>
<evidence type="ECO:0000256" key="4">
    <source>
        <dbReference type="ARBA" id="ARBA00011967"/>
    </source>
</evidence>
<comment type="function">
    <text evidence="13">Dol-P-Glc:Glc(2)Man(9)GlcNAc(2)-PP-Dol alpha-1,2-glucosyltransferase that operates in the biosynthetic pathway of dolichol-linked oligosaccharides, the glycan precursors employed in protein asparagine (N)-glycosylation. The assembly of dolichol-linked oligosaccharides begins on the cytosolic side of the endoplasmic reticulum membrane and finishes in its lumen. The sequential addition of sugars to dolichol pyrophosphate produces dolichol-linked oligosaccharides containing fourteen sugars, including two GlcNAcs, nine mannoses and three glucoses. Once assembled, the oligosaccharide is transferred from the lipid to nascent proteins by oligosaccharyltransferases. In the lumen of the endoplasmic reticulum, adds the third and last glucose residue from dolichyl phosphate glucose (Dol-P-Glc) onto the lipid-linked oligosaccharide intermediate Glc(2)Man(9)GlcNAc(2)-PP-Dol to produce Glc(3)Man(9)GlcNAc(2)-PP-Dol.</text>
</comment>
<dbReference type="Proteomes" id="UP001187682">
    <property type="component" value="Unassembled WGS sequence"/>
</dbReference>
<keyword evidence="8 15" id="KW-0812">Transmembrane</keyword>
<keyword evidence="10 15" id="KW-1133">Transmembrane helix</keyword>
<evidence type="ECO:0000256" key="13">
    <source>
        <dbReference type="ARBA" id="ARBA00044727"/>
    </source>
</evidence>
<dbReference type="EMBL" id="ONZQ02000003">
    <property type="protein sequence ID" value="SPN99914.1"/>
    <property type="molecule type" value="Genomic_DNA"/>
</dbReference>
<evidence type="ECO:0000256" key="2">
    <source>
        <dbReference type="ARBA" id="ARBA00004922"/>
    </source>
</evidence>
<keyword evidence="6" id="KW-0328">Glycosyltransferase</keyword>
<dbReference type="InterPro" id="IPR016900">
    <property type="entry name" value="Alg10"/>
</dbReference>
<evidence type="ECO:0000256" key="8">
    <source>
        <dbReference type="ARBA" id="ARBA00022692"/>
    </source>
</evidence>
<feature type="transmembrane region" description="Helical" evidence="15">
    <location>
        <begin position="373"/>
        <end position="393"/>
    </location>
</feature>
<accession>A0AAE8MT11</accession>
<feature type="transmembrane region" description="Helical" evidence="15">
    <location>
        <begin position="613"/>
        <end position="635"/>
    </location>
</feature>
<dbReference type="Pfam" id="PF04922">
    <property type="entry name" value="DIE2_ALG10"/>
    <property type="match status" value="1"/>
</dbReference>
<evidence type="ECO:0000256" key="5">
    <source>
        <dbReference type="ARBA" id="ARBA00018512"/>
    </source>
</evidence>
<evidence type="ECO:0000256" key="12">
    <source>
        <dbReference type="ARBA" id="ARBA00032069"/>
    </source>
</evidence>
<keyword evidence="16" id="KW-0813">Transport</keyword>
<dbReference type="GO" id="GO:0005739">
    <property type="term" value="C:mitochondrion"/>
    <property type="evidence" value="ECO:0007669"/>
    <property type="project" value="GOC"/>
</dbReference>
<dbReference type="GO" id="GO:0006122">
    <property type="term" value="P:mitochondrial electron transport, ubiquinol to cytochrome c"/>
    <property type="evidence" value="ECO:0007669"/>
    <property type="project" value="InterPro"/>
</dbReference>
<dbReference type="GO" id="GO:0034220">
    <property type="term" value="P:monoatomic ion transmembrane transport"/>
    <property type="evidence" value="ECO:0007669"/>
    <property type="project" value="UniProtKB-KW"/>
</dbReference>
<evidence type="ECO:0000256" key="9">
    <source>
        <dbReference type="ARBA" id="ARBA00022824"/>
    </source>
</evidence>
<evidence type="ECO:0000313" key="17">
    <source>
        <dbReference type="Proteomes" id="UP001187682"/>
    </source>
</evidence>
<comment type="pathway">
    <text evidence="2">Protein modification; protein glycosylation.</text>
</comment>
<comment type="catalytic activity">
    <reaction evidence="14">
        <text>an alpha-D-Glc-(1-&gt;3)-alpha-D-Glc-(1-&gt;3)-alpha-D-Man-(1-&gt;2)-alpha-D-Man-(1-&gt;2)-alpha-D-Man-(1-&gt;3)-[alpha-D-Man-(1-&gt;2)-alpha-D-Man-(1-&gt;3)-[alpha-D-Man-(1-&gt;2)-alpha-D-Man-(1-&gt;6)]-alpha-D-Man-(1-&gt;6)]-beta-D-Man-(1-&gt;4)-beta-D-GlcNAc-(1-&gt;4)-alpha-D-GlcNAc-diphospho-di-trans,poly-cis-dolichol + a di-trans,poly-cis-dolichyl beta-D-glucosyl phosphate = a alpha-D-Glc-(1-&gt;2)-alpha-D-Glc-(1-&gt;3)-alpha-D-Glc-(1-&gt;3)-alpha-D-Man-(1-&gt;2)-alpha-D-Man-(1-&gt;2)-alpha-D-Man-(1-&gt;3)-[alpha-D-Man-(1-&gt;2)-alpha-D-Man-(1-&gt;3)-[alpha-D-Man-(1-&gt;2)-alpha-D-Man-(1-&gt;6)]-alpha-D-Man-(1-&gt;6)]-beta-D-Man-(1-&gt;4)-beta-D-GlcNAc-(1-&gt;4)-alpha-D-GlcNAc-diphospho-di-trans,poly-cis-dolichol + a di-trans,poly-cis-dolichyl phosphate + H(+)</text>
        <dbReference type="Rhea" id="RHEA:29543"/>
        <dbReference type="Rhea" id="RHEA-COMP:19498"/>
        <dbReference type="Rhea" id="RHEA-COMP:19502"/>
        <dbReference type="Rhea" id="RHEA-COMP:19512"/>
        <dbReference type="Rhea" id="RHEA-COMP:19522"/>
        <dbReference type="ChEBI" id="CHEBI:15378"/>
        <dbReference type="ChEBI" id="CHEBI:57525"/>
        <dbReference type="ChEBI" id="CHEBI:57683"/>
        <dbReference type="ChEBI" id="CHEBI:132522"/>
        <dbReference type="ChEBI" id="CHEBI:132523"/>
        <dbReference type="EC" id="2.4.1.256"/>
    </reaction>
    <physiologicalReaction direction="left-to-right" evidence="14">
        <dbReference type="Rhea" id="RHEA:29544"/>
    </physiologicalReaction>
</comment>
<comment type="caution">
    <text evidence="16">The sequence shown here is derived from an EMBL/GenBank/DDBJ whole genome shotgun (WGS) entry which is preliminary data.</text>
</comment>
<reference evidence="16" key="1">
    <citation type="submission" date="2018-03" db="EMBL/GenBank/DDBJ databases">
        <authorList>
            <person name="Guldener U."/>
        </authorList>
    </citation>
    <scope>NUCLEOTIDE SEQUENCE</scope>
</reference>
<evidence type="ECO:0000256" key="6">
    <source>
        <dbReference type="ARBA" id="ARBA00022676"/>
    </source>
</evidence>
<feature type="transmembrane region" description="Helical" evidence="15">
    <location>
        <begin position="234"/>
        <end position="256"/>
    </location>
</feature>
<evidence type="ECO:0000313" key="16">
    <source>
        <dbReference type="EMBL" id="SPN99914.1"/>
    </source>
</evidence>
<evidence type="ECO:0000256" key="3">
    <source>
        <dbReference type="ARBA" id="ARBA00010600"/>
    </source>
</evidence>
<sequence length="726" mass="79838">MVSPTPRLGSYKSVYGPKYHYQTHLFGRSVKQLTRTGFYTAKFGGAAVVGLLLYVSGIPKVQKDVLSPLPIIGPLTDKPVVNESDSDEVFHIPQAQKYCEGKWLEWDDKITTPPGLYGISVLALHARLLVSKLGCSVFNLRSVNVWCITLLTYLAGICRCQIEVNLSKSRGQSRFKPISVYAIHTGFNIGLFPILLFFSVLYYTDVISTLSVLGAYSNHLARVSRPTTSIKSDVWTLALGIFTLFMRQTNVFWVVVYMGGLEAVHAIETIAAKLPKHRASGPAKSVLWRHCFSSSLGDIHDPPFSQAWPDDLLFTVVSVGVAVVSNPLRILKQVWPHIATMAAFAGFVAWNGGVVLGDKSNHVATIHLPQMLYIWPFFAFFSAPLLLPAAVSVGEGTFSLLRRLFSTSGGKGYPTAHATGALRSEEPVFKRVKLNYVNFSESTPVEQSFGAPSRYTVAGAPRWRVLICAALLPIVAAVAVVVVKYNTIIHPFTLADNRHYMFYVFRYTIRRPGLFRFALIPAYLLSAALVLGGLALGDYGPPSSAMPSFNHPFLEPPAMKGPPPTSGPSRSKGNCEVAAQSRADAAATEAYPEGPPCVLISHLDANGAASSTVPLTTVIILFLATALSLITAPLVEPRYFIIPWVMWRLQVPAWSTKGAPAVLWRIPVVRQILLLGRIIDLRLVLETFWFLAVNWATMSIFLSKPFQWVAEDGTLLDGGRLQRFMW</sequence>
<dbReference type="GO" id="GO:0106073">
    <property type="term" value="F:dolichyl pyrophosphate Glc2Man9GlcNAc2 alpha-1,2-glucosyltransferase activity"/>
    <property type="evidence" value="ECO:0007669"/>
    <property type="project" value="UniProtKB-EC"/>
</dbReference>
<feature type="transmembrane region" description="Helical" evidence="15">
    <location>
        <begin position="178"/>
        <end position="203"/>
    </location>
</feature>
<dbReference type="Pfam" id="PF09796">
    <property type="entry name" value="QCR10"/>
    <property type="match status" value="1"/>
</dbReference>
<dbReference type="AlphaFoldDB" id="A0AAE8MT11"/>
<dbReference type="PANTHER" id="PTHR12989:SF10">
    <property type="entry name" value="DOL-P-GLC:GLC(2)MAN(9)GLCNAC(2)-PP-DOL ALPHA-1,2-GLUCOSYLTRANSFERASE-RELATED"/>
    <property type="match status" value="1"/>
</dbReference>
<comment type="subcellular location">
    <subcellularLocation>
        <location evidence="1">Endoplasmic reticulum membrane</location>
        <topology evidence="1">Multi-pass membrane protein</topology>
    </subcellularLocation>
</comment>
<evidence type="ECO:0000256" key="15">
    <source>
        <dbReference type="SAM" id="Phobius"/>
    </source>
</evidence>
<dbReference type="GO" id="GO:0006488">
    <property type="term" value="P:dolichol-linked oligosaccharide biosynthetic process"/>
    <property type="evidence" value="ECO:0007669"/>
    <property type="project" value="InterPro"/>
</dbReference>
<keyword evidence="17" id="KW-1185">Reference proteome</keyword>
<dbReference type="GO" id="GO:0005789">
    <property type="term" value="C:endoplasmic reticulum membrane"/>
    <property type="evidence" value="ECO:0007669"/>
    <property type="project" value="UniProtKB-SubCell"/>
</dbReference>
<evidence type="ECO:0000256" key="10">
    <source>
        <dbReference type="ARBA" id="ARBA00022989"/>
    </source>
</evidence>
<gene>
    <name evidence="16" type="ORF">DNG_02766</name>
</gene>
<keyword evidence="16" id="KW-0407">Ion channel</keyword>
<evidence type="ECO:0000256" key="14">
    <source>
        <dbReference type="ARBA" id="ARBA00048064"/>
    </source>
</evidence>
<keyword evidence="11 15" id="KW-0472">Membrane</keyword>
<keyword evidence="7" id="KW-0808">Transferase</keyword>
<feature type="transmembrane region" description="Helical" evidence="15">
    <location>
        <begin position="334"/>
        <end position="353"/>
    </location>
</feature>
<dbReference type="InterPro" id="IPR019182">
    <property type="entry name" value="Cytochrome_b-c1_su10_fun"/>
</dbReference>
<proteinExistence type="inferred from homology"/>
<dbReference type="EC" id="2.4.1.256" evidence="4"/>
<organism evidence="16 17">
    <name type="scientific">Cephalotrichum gorgonifer</name>
    <dbReference type="NCBI Taxonomy" id="2041049"/>
    <lineage>
        <taxon>Eukaryota</taxon>
        <taxon>Fungi</taxon>
        <taxon>Dikarya</taxon>
        <taxon>Ascomycota</taxon>
        <taxon>Pezizomycotina</taxon>
        <taxon>Sordariomycetes</taxon>
        <taxon>Hypocreomycetidae</taxon>
        <taxon>Microascales</taxon>
        <taxon>Microascaceae</taxon>
        <taxon>Cephalotrichum</taxon>
    </lineage>
</organism>
<keyword evidence="16" id="KW-0406">Ion transport</keyword>
<evidence type="ECO:0000256" key="1">
    <source>
        <dbReference type="ARBA" id="ARBA00004477"/>
    </source>
</evidence>